<evidence type="ECO:0000256" key="2">
    <source>
        <dbReference type="ARBA" id="ARBA00010190"/>
    </source>
</evidence>
<dbReference type="PANTHER" id="PTHR43599:SF3">
    <property type="entry name" value="SI:DKEY-6E2.2"/>
    <property type="match status" value="1"/>
</dbReference>
<organism evidence="10 11">
    <name type="scientific">candidate division TA06 bacterium</name>
    <dbReference type="NCBI Taxonomy" id="2250710"/>
    <lineage>
        <taxon>Bacteria</taxon>
        <taxon>Bacteria division TA06</taxon>
    </lineage>
</organism>
<proteinExistence type="inferred from homology"/>
<dbReference type="InterPro" id="IPR001636">
    <property type="entry name" value="SAICAR_synth"/>
</dbReference>
<dbReference type="InterPro" id="IPR050089">
    <property type="entry name" value="SAICAR_synthetase"/>
</dbReference>
<dbReference type="Gene3D" id="3.30.200.20">
    <property type="entry name" value="Phosphorylase Kinase, domain 1"/>
    <property type="match status" value="1"/>
</dbReference>
<evidence type="ECO:0000256" key="6">
    <source>
        <dbReference type="ARBA" id="ARBA00022840"/>
    </source>
</evidence>
<dbReference type="HAMAP" id="MF_00137">
    <property type="entry name" value="SAICAR_synth"/>
    <property type="match status" value="1"/>
</dbReference>
<dbReference type="Proteomes" id="UP000315525">
    <property type="component" value="Unassembled WGS sequence"/>
</dbReference>
<dbReference type="CDD" id="cd01415">
    <property type="entry name" value="SAICAR_synt_PurC"/>
    <property type="match status" value="1"/>
</dbReference>
<dbReference type="GO" id="GO:0004639">
    <property type="term" value="F:phosphoribosylaminoimidazolesuccinocarboxamide synthase activity"/>
    <property type="evidence" value="ECO:0007669"/>
    <property type="project" value="UniProtKB-UniRule"/>
</dbReference>
<accession>A0A523UY73</accession>
<dbReference type="InterPro" id="IPR018236">
    <property type="entry name" value="SAICAR_synthetase_CS"/>
</dbReference>
<comment type="catalytic activity">
    <reaction evidence="7 8">
        <text>5-amino-1-(5-phospho-D-ribosyl)imidazole-4-carboxylate + L-aspartate + ATP = (2S)-2-[5-amino-1-(5-phospho-beta-D-ribosyl)imidazole-4-carboxamido]succinate + ADP + phosphate + 2 H(+)</text>
        <dbReference type="Rhea" id="RHEA:22628"/>
        <dbReference type="ChEBI" id="CHEBI:15378"/>
        <dbReference type="ChEBI" id="CHEBI:29991"/>
        <dbReference type="ChEBI" id="CHEBI:30616"/>
        <dbReference type="ChEBI" id="CHEBI:43474"/>
        <dbReference type="ChEBI" id="CHEBI:58443"/>
        <dbReference type="ChEBI" id="CHEBI:77657"/>
        <dbReference type="ChEBI" id="CHEBI:456216"/>
        <dbReference type="EC" id="6.3.2.6"/>
    </reaction>
</comment>
<evidence type="ECO:0000256" key="4">
    <source>
        <dbReference type="ARBA" id="ARBA00022741"/>
    </source>
</evidence>
<dbReference type="GO" id="GO:0006189">
    <property type="term" value="P:'de novo' IMP biosynthetic process"/>
    <property type="evidence" value="ECO:0007669"/>
    <property type="project" value="UniProtKB-UniRule"/>
</dbReference>
<evidence type="ECO:0000313" key="11">
    <source>
        <dbReference type="Proteomes" id="UP000315525"/>
    </source>
</evidence>
<comment type="pathway">
    <text evidence="1 8">Purine metabolism; IMP biosynthesis via de novo pathway; 5-amino-1-(5-phospho-D-ribosyl)imidazole-4-carboxamide from 5-amino-1-(5-phospho-D-ribosyl)imidazole-4-carboxylate: step 1/2.</text>
</comment>
<dbReference type="EC" id="6.3.2.6" evidence="8"/>
<dbReference type="NCBIfam" id="TIGR00081">
    <property type="entry name" value="purC"/>
    <property type="match status" value="1"/>
</dbReference>
<dbReference type="AlphaFoldDB" id="A0A523UY73"/>
<dbReference type="UniPathway" id="UPA00074">
    <property type="reaction ID" value="UER00131"/>
</dbReference>
<keyword evidence="3 8" id="KW-0436">Ligase</keyword>
<evidence type="ECO:0000256" key="5">
    <source>
        <dbReference type="ARBA" id="ARBA00022755"/>
    </source>
</evidence>
<evidence type="ECO:0000256" key="7">
    <source>
        <dbReference type="ARBA" id="ARBA00048475"/>
    </source>
</evidence>
<dbReference type="EMBL" id="SOJN01000020">
    <property type="protein sequence ID" value="TET47453.1"/>
    <property type="molecule type" value="Genomic_DNA"/>
</dbReference>
<dbReference type="PROSITE" id="PS01058">
    <property type="entry name" value="SAICAR_SYNTHETASE_2"/>
    <property type="match status" value="1"/>
</dbReference>
<evidence type="ECO:0000313" key="10">
    <source>
        <dbReference type="EMBL" id="TET47453.1"/>
    </source>
</evidence>
<evidence type="ECO:0000256" key="8">
    <source>
        <dbReference type="HAMAP-Rule" id="MF_00137"/>
    </source>
</evidence>
<evidence type="ECO:0000256" key="3">
    <source>
        <dbReference type="ARBA" id="ARBA00022598"/>
    </source>
</evidence>
<dbReference type="InterPro" id="IPR028923">
    <property type="entry name" value="SAICAR_synt/ADE2_N"/>
</dbReference>
<dbReference type="InterPro" id="IPR033934">
    <property type="entry name" value="SAICAR_synt_PurC"/>
</dbReference>
<keyword evidence="6 8" id="KW-0067">ATP-binding</keyword>
<dbReference type="GO" id="GO:0005524">
    <property type="term" value="F:ATP binding"/>
    <property type="evidence" value="ECO:0007669"/>
    <property type="project" value="UniProtKB-KW"/>
</dbReference>
<comment type="caution">
    <text evidence="10">The sequence shown here is derived from an EMBL/GenBank/DDBJ whole genome shotgun (WGS) entry which is preliminary data.</text>
</comment>
<dbReference type="Pfam" id="PF01259">
    <property type="entry name" value="SAICAR_synt"/>
    <property type="match status" value="1"/>
</dbReference>
<sequence>MTKKGKKLYEGKAKILYETDQPELLIQTFKDDATAGDGDKKGIIQGKGAYNNAISARLFEVLASNGVSNHFVEKLDEVDMLVKGLQMFPIEVTIRNTVAGGMSRRLGIREGETLKSAVLEYHLKDDELHDPLINEYHIRALGLVEEKTLEKMEDAAFRANEVLKAFLKDRNIDLVDFKLEFGASGDEILVGDEISPDTCRFWDSETKEKLDKDRFRKDLGGIEEAYREVRKRICEMG</sequence>
<comment type="similarity">
    <text evidence="2 8">Belongs to the SAICAR synthetase family.</text>
</comment>
<evidence type="ECO:0000259" key="9">
    <source>
        <dbReference type="Pfam" id="PF01259"/>
    </source>
</evidence>
<reference evidence="10 11" key="1">
    <citation type="submission" date="2019-03" db="EMBL/GenBank/DDBJ databases">
        <title>Metabolic potential of uncultured bacteria and archaea associated with petroleum seepage in deep-sea sediments.</title>
        <authorList>
            <person name="Dong X."/>
            <person name="Hubert C."/>
        </authorList>
    </citation>
    <scope>NUCLEOTIDE SEQUENCE [LARGE SCALE GENOMIC DNA]</scope>
    <source>
        <strain evidence="10">E44_bin18</strain>
    </source>
</reference>
<protein>
    <recommendedName>
        <fullName evidence="8">Phosphoribosylaminoimidazole-succinocarboxamide synthase</fullName>
        <ecNumber evidence="8">6.3.2.6</ecNumber>
    </recommendedName>
    <alternativeName>
        <fullName evidence="8">SAICAR synthetase</fullName>
    </alternativeName>
</protein>
<dbReference type="GO" id="GO:0009236">
    <property type="term" value="P:cobalamin biosynthetic process"/>
    <property type="evidence" value="ECO:0007669"/>
    <property type="project" value="InterPro"/>
</dbReference>
<dbReference type="Gene3D" id="3.30.470.20">
    <property type="entry name" value="ATP-grasp fold, B domain"/>
    <property type="match status" value="1"/>
</dbReference>
<evidence type="ECO:0000256" key="1">
    <source>
        <dbReference type="ARBA" id="ARBA00004672"/>
    </source>
</evidence>
<feature type="domain" description="SAICAR synthetase/ADE2 N-terminal" evidence="9">
    <location>
        <begin position="7"/>
        <end position="232"/>
    </location>
</feature>
<dbReference type="SUPFAM" id="SSF56104">
    <property type="entry name" value="SAICAR synthase-like"/>
    <property type="match status" value="1"/>
</dbReference>
<name>A0A523UY73_UNCT6</name>
<dbReference type="FunFam" id="3.30.470.20:FF:000006">
    <property type="entry name" value="Phosphoribosylaminoimidazole-succinocarboxamide synthase"/>
    <property type="match status" value="1"/>
</dbReference>
<keyword evidence="4 8" id="KW-0547">Nucleotide-binding</keyword>
<dbReference type="PANTHER" id="PTHR43599">
    <property type="entry name" value="MULTIFUNCTIONAL PROTEIN ADE2"/>
    <property type="match status" value="1"/>
</dbReference>
<gene>
    <name evidence="8" type="primary">purC</name>
    <name evidence="10" type="ORF">E3J62_01380</name>
</gene>
<keyword evidence="5 8" id="KW-0658">Purine biosynthesis</keyword>